<name>A0A383AVD5_9ZZZZ</name>
<dbReference type="AlphaFoldDB" id="A0A383AVD5"/>
<organism evidence="1">
    <name type="scientific">marine metagenome</name>
    <dbReference type="NCBI Taxonomy" id="408172"/>
    <lineage>
        <taxon>unclassified sequences</taxon>
        <taxon>metagenomes</taxon>
        <taxon>ecological metagenomes</taxon>
    </lineage>
</organism>
<protein>
    <submittedName>
        <fullName evidence="1">Uncharacterized protein</fullName>
    </submittedName>
</protein>
<sequence>MLSALILSEHSYPAMLLMKQLVHQRFV</sequence>
<gene>
    <name evidence="1" type="ORF">METZ01_LOCUS464009</name>
</gene>
<dbReference type="EMBL" id="UINC01194862">
    <property type="protein sequence ID" value="SVE11155.1"/>
    <property type="molecule type" value="Genomic_DNA"/>
</dbReference>
<reference evidence="1" key="1">
    <citation type="submission" date="2018-05" db="EMBL/GenBank/DDBJ databases">
        <authorList>
            <person name="Lanie J.A."/>
            <person name="Ng W.-L."/>
            <person name="Kazmierczak K.M."/>
            <person name="Andrzejewski T.M."/>
            <person name="Davidsen T.M."/>
            <person name="Wayne K.J."/>
            <person name="Tettelin H."/>
            <person name="Glass J.I."/>
            <person name="Rusch D."/>
            <person name="Podicherti R."/>
            <person name="Tsui H.-C.T."/>
            <person name="Winkler M.E."/>
        </authorList>
    </citation>
    <scope>NUCLEOTIDE SEQUENCE</scope>
</reference>
<feature type="non-terminal residue" evidence="1">
    <location>
        <position position="27"/>
    </location>
</feature>
<accession>A0A383AVD5</accession>
<dbReference type="AntiFam" id="ANF00005">
    <property type="entry name" value="Antisense to 23S rRNA"/>
</dbReference>
<proteinExistence type="predicted"/>
<evidence type="ECO:0000313" key="1">
    <source>
        <dbReference type="EMBL" id="SVE11155.1"/>
    </source>
</evidence>